<evidence type="ECO:0000313" key="2">
    <source>
        <dbReference type="EMBL" id="OKL40931.1"/>
    </source>
</evidence>
<evidence type="ECO:0000256" key="1">
    <source>
        <dbReference type="SAM" id="Phobius"/>
    </source>
</evidence>
<dbReference type="OrthoDB" id="980086at2"/>
<keyword evidence="1" id="KW-0812">Transmembrane</keyword>
<dbReference type="PROSITE" id="PS50194">
    <property type="entry name" value="FILAMIN_REPEAT"/>
    <property type="match status" value="1"/>
</dbReference>
<reference evidence="2 3" key="1">
    <citation type="submission" date="2016-03" db="EMBL/GenBank/DDBJ databases">
        <title>Genome sequence of Pontibacter sp. nov., of the family cytophagaceae, isolated from marine sediment of the Yellow Sea, China.</title>
        <authorList>
            <person name="Zhang G."/>
            <person name="Zhang R."/>
        </authorList>
    </citation>
    <scope>NUCLEOTIDE SEQUENCE [LARGE SCALE GENOMIC DNA]</scope>
    <source>
        <strain evidence="2 3">S10-8</strain>
    </source>
</reference>
<comment type="caution">
    <text evidence="2">The sequence shown here is derived from an EMBL/GenBank/DDBJ whole genome shotgun (WGS) entry which is preliminary data.</text>
</comment>
<name>A0A1Q5PFI9_9BACT</name>
<keyword evidence="1" id="KW-0472">Membrane</keyword>
<keyword evidence="1" id="KW-1133">Transmembrane helix</keyword>
<keyword evidence="3" id="KW-1185">Reference proteome</keyword>
<dbReference type="RefSeq" id="WP_073851549.1">
    <property type="nucleotide sequence ID" value="NZ_LVWA01000004.1"/>
</dbReference>
<dbReference type="STRING" id="1797110.A3841_13925"/>
<feature type="transmembrane region" description="Helical" evidence="1">
    <location>
        <begin position="6"/>
        <end position="21"/>
    </location>
</feature>
<sequence length="592" mass="65654">MMQLTWLIAIPVVLLLLWLAWRRPNRQRLTWRLLASAVAGLSLVLLVFPPVMQQAISPGTAILLTDGFEADTLSDLLQKLEAKPTVYTYKTAAEKGEAIHTLVELQQRQPGLQTVHLLGYGLAAEELEQLKHLQLQPHLTPAPPGVQSVSWPQSIKLGEAVEVAGKYESGAESIKLYLHAAGKAQDSVELSADSTHTFRLHYIPKVQGRYTYTLLANTDTLGQVPLQVNAPQELGVLLLASSPNFEFKFLKNHLAELQHRVALRTTISKDLSQSEWLNTPRTDLSRITPKLLQAFDVVITEPQALQQMSAAERNALQKAVSEDGLGVLTIAAAPVTNRSTAFFTDFRSKRVSQQDTRITRATWAEAAASINAAPYTLNNSEATTSLVAEQGDQVLAGAKRAGWGKVALSLVPQTFPWQLEGKRDVYASYWTSLLSAIAKEQVKEKFWQLEKPQVPQPGKPVILTFTDYTSDGITVPTASVTSITDTTSITLPLAQHLYQPEKYSGTFWPRHSGWYKVETADAAPYFFLVQDTSDWAFESIATRRAATQAFIAQQSINSIEVAVAYKEEPLPLIWFFVLFALSSGFLWLEEKF</sequence>
<dbReference type="Proteomes" id="UP000186551">
    <property type="component" value="Unassembled WGS sequence"/>
</dbReference>
<accession>A0A1Q5PFI9</accession>
<evidence type="ECO:0000313" key="3">
    <source>
        <dbReference type="Proteomes" id="UP000186551"/>
    </source>
</evidence>
<feature type="transmembrane region" description="Helical" evidence="1">
    <location>
        <begin position="570"/>
        <end position="588"/>
    </location>
</feature>
<feature type="transmembrane region" description="Helical" evidence="1">
    <location>
        <begin position="33"/>
        <end position="52"/>
    </location>
</feature>
<gene>
    <name evidence="2" type="ORF">A3841_13925</name>
</gene>
<dbReference type="EMBL" id="LVWA01000004">
    <property type="protein sequence ID" value="OKL40931.1"/>
    <property type="molecule type" value="Genomic_DNA"/>
</dbReference>
<proteinExistence type="predicted"/>
<dbReference type="InterPro" id="IPR017868">
    <property type="entry name" value="Filamin/ABP280_repeat-like"/>
</dbReference>
<organism evidence="2 3">
    <name type="scientific">Pontibacter flavimaris</name>
    <dbReference type="NCBI Taxonomy" id="1797110"/>
    <lineage>
        <taxon>Bacteria</taxon>
        <taxon>Pseudomonadati</taxon>
        <taxon>Bacteroidota</taxon>
        <taxon>Cytophagia</taxon>
        <taxon>Cytophagales</taxon>
        <taxon>Hymenobacteraceae</taxon>
        <taxon>Pontibacter</taxon>
    </lineage>
</organism>
<dbReference type="AlphaFoldDB" id="A0A1Q5PFI9"/>
<protein>
    <submittedName>
        <fullName evidence="2">Uncharacterized protein</fullName>
    </submittedName>
</protein>